<feature type="domain" description="Endonuclease/exonuclease/phosphatase" evidence="14">
    <location>
        <begin position="10"/>
        <end position="289"/>
    </location>
</feature>
<organism evidence="15 16">
    <name type="scientific">Helicostylum pulchrum</name>
    <dbReference type="NCBI Taxonomy" id="562976"/>
    <lineage>
        <taxon>Eukaryota</taxon>
        <taxon>Fungi</taxon>
        <taxon>Fungi incertae sedis</taxon>
        <taxon>Mucoromycota</taxon>
        <taxon>Mucoromycotina</taxon>
        <taxon>Mucoromycetes</taxon>
        <taxon>Mucorales</taxon>
        <taxon>Mucorineae</taxon>
        <taxon>Mucoraceae</taxon>
        <taxon>Helicostylum</taxon>
    </lineage>
</organism>
<proteinExistence type="inferred from homology"/>
<comment type="caution">
    <text evidence="15">The sequence shown here is derived from an EMBL/GenBank/DDBJ whole genome shotgun (WGS) entry which is preliminary data.</text>
</comment>
<keyword evidence="11" id="KW-0443">Lipid metabolism</keyword>
<keyword evidence="6" id="KW-0479">Metal-binding</keyword>
<evidence type="ECO:0000256" key="12">
    <source>
        <dbReference type="ARBA" id="ARBA00023136"/>
    </source>
</evidence>
<evidence type="ECO:0000256" key="10">
    <source>
        <dbReference type="ARBA" id="ARBA00022989"/>
    </source>
</evidence>
<evidence type="ECO:0000256" key="4">
    <source>
        <dbReference type="ARBA" id="ARBA00006335"/>
    </source>
</evidence>
<reference evidence="15 16" key="1">
    <citation type="submission" date="2024-04" db="EMBL/GenBank/DDBJ databases">
        <title>genome sequences of Mucor flavus KT1a and Helicostylum pulchrum KT1b strains isolation_sourced from the surface of a dry-aged beef.</title>
        <authorList>
            <person name="Toyotome T."/>
            <person name="Hosono M."/>
            <person name="Torimaru M."/>
            <person name="Fukuda K."/>
            <person name="Mikami N."/>
        </authorList>
    </citation>
    <scope>NUCLEOTIDE SEQUENCE [LARGE SCALE GENOMIC DNA]</scope>
    <source>
        <strain evidence="15 16">KT1b</strain>
    </source>
</reference>
<evidence type="ECO:0000256" key="7">
    <source>
        <dbReference type="ARBA" id="ARBA00022801"/>
    </source>
</evidence>
<dbReference type="PANTHER" id="PTHR16320">
    <property type="entry name" value="SPHINGOMYELINASE FAMILY MEMBER"/>
    <property type="match status" value="1"/>
</dbReference>
<keyword evidence="5 13" id="KW-0812">Transmembrane</keyword>
<evidence type="ECO:0000256" key="3">
    <source>
        <dbReference type="ARBA" id="ARBA00004991"/>
    </source>
</evidence>
<dbReference type="InterPro" id="IPR038772">
    <property type="entry name" value="Sph/SMPD2-like"/>
</dbReference>
<evidence type="ECO:0000256" key="2">
    <source>
        <dbReference type="ARBA" id="ARBA00004760"/>
    </source>
</evidence>
<dbReference type="Pfam" id="PF03372">
    <property type="entry name" value="Exo_endo_phos"/>
    <property type="match status" value="1"/>
</dbReference>
<keyword evidence="7" id="KW-0378">Hydrolase</keyword>
<evidence type="ECO:0000256" key="5">
    <source>
        <dbReference type="ARBA" id="ARBA00022692"/>
    </source>
</evidence>
<keyword evidence="12 13" id="KW-0472">Membrane</keyword>
<comment type="similarity">
    <text evidence="4">Belongs to the neutral sphingomyelinase family.</text>
</comment>
<evidence type="ECO:0000256" key="1">
    <source>
        <dbReference type="ARBA" id="ARBA00004141"/>
    </source>
</evidence>
<keyword evidence="10 13" id="KW-1133">Transmembrane helix</keyword>
<evidence type="ECO:0000313" key="15">
    <source>
        <dbReference type="EMBL" id="GAA5795146.1"/>
    </source>
</evidence>
<gene>
    <name evidence="15" type="ORF">HPULCUR_000499</name>
</gene>
<dbReference type="Proteomes" id="UP001476247">
    <property type="component" value="Unassembled WGS sequence"/>
</dbReference>
<evidence type="ECO:0000256" key="8">
    <source>
        <dbReference type="ARBA" id="ARBA00022842"/>
    </source>
</evidence>
<accession>A0ABP9XK57</accession>
<dbReference type="SUPFAM" id="SSF56219">
    <property type="entry name" value="DNase I-like"/>
    <property type="match status" value="1"/>
</dbReference>
<protein>
    <recommendedName>
        <fullName evidence="14">Endonuclease/exonuclease/phosphatase domain-containing protein</fullName>
    </recommendedName>
</protein>
<evidence type="ECO:0000256" key="9">
    <source>
        <dbReference type="ARBA" id="ARBA00022919"/>
    </source>
</evidence>
<keyword evidence="9" id="KW-0746">Sphingolipid metabolism</keyword>
<dbReference type="PANTHER" id="PTHR16320:SF24">
    <property type="entry name" value="PHOSPHODIESTERASE, PUTATIVE-RELATED"/>
    <property type="match status" value="1"/>
</dbReference>
<keyword evidence="16" id="KW-1185">Reference proteome</keyword>
<evidence type="ECO:0000256" key="6">
    <source>
        <dbReference type="ARBA" id="ARBA00022723"/>
    </source>
</evidence>
<evidence type="ECO:0000256" key="11">
    <source>
        <dbReference type="ARBA" id="ARBA00023098"/>
    </source>
</evidence>
<dbReference type="InterPro" id="IPR005135">
    <property type="entry name" value="Endo/exonuclease/phosphatase"/>
</dbReference>
<dbReference type="EMBL" id="BAABUJ010000004">
    <property type="protein sequence ID" value="GAA5795146.1"/>
    <property type="molecule type" value="Genomic_DNA"/>
</dbReference>
<sequence>MSSNEDLQVLSLNCWGLAFISKYRKLRLQAIAHSLSSCSYDIITLQEVWVQEDYQYILDKVKHALPYAKYFYSGALGSGLAILSRYPIISTAYHRYALNGKPLKLLHSDYYVGKGCGTAVVKHPALGYLEIFNTHLHAGYGPKDQYKAHRASECWQLAYLLRHSAAMGRHIIMSGDFNSVPTSFNYKLIHQHGFMSDSWFQVHGEPDIDKFDMDNMTPESYTQFFGFTCNSPFNTFSRYYSPCNNDNAKKLLGKRLDYIFYRQTPQLTCIDSQVVFTDLMQGEMSYSDHFGVVSIFKVTSPESSEWKKHMDPLQIQLCDPSFTRLQFNTICDILQALKLDKVKAKKDAHWLLRLLAVGVLVQLCLFVAVVAVPTLLPQSLVIILVIVFGNTLMNLVSFALPVCLIVGFVFGSTEQRALTQFIEEIETFQAQQQKEEENYLISIP</sequence>
<comment type="pathway">
    <text evidence="2">Lipid metabolism; sphingolipid metabolism.</text>
</comment>
<keyword evidence="8" id="KW-0460">Magnesium</keyword>
<dbReference type="InterPro" id="IPR036691">
    <property type="entry name" value="Endo/exonu/phosph_ase_sf"/>
</dbReference>
<comment type="subcellular location">
    <subcellularLocation>
        <location evidence="1">Membrane</location>
        <topology evidence="1">Multi-pass membrane protein</topology>
    </subcellularLocation>
</comment>
<feature type="transmembrane region" description="Helical" evidence="13">
    <location>
        <begin position="382"/>
        <end position="410"/>
    </location>
</feature>
<dbReference type="Gene3D" id="3.60.10.10">
    <property type="entry name" value="Endonuclease/exonuclease/phosphatase"/>
    <property type="match status" value="1"/>
</dbReference>
<evidence type="ECO:0000313" key="16">
    <source>
        <dbReference type="Proteomes" id="UP001476247"/>
    </source>
</evidence>
<feature type="transmembrane region" description="Helical" evidence="13">
    <location>
        <begin position="350"/>
        <end position="376"/>
    </location>
</feature>
<name>A0ABP9XK57_9FUNG</name>
<evidence type="ECO:0000259" key="14">
    <source>
        <dbReference type="Pfam" id="PF03372"/>
    </source>
</evidence>
<evidence type="ECO:0000256" key="13">
    <source>
        <dbReference type="SAM" id="Phobius"/>
    </source>
</evidence>
<comment type="pathway">
    <text evidence="3">Sphingolipid metabolism.</text>
</comment>